<proteinExistence type="predicted"/>
<dbReference type="Proteomes" id="UP000197098">
    <property type="component" value="Chromosome"/>
</dbReference>
<organism evidence="1 2">
    <name type="scientific">Kluyvera genomosp. 3</name>
    <dbReference type="NCBI Taxonomy" id="2774055"/>
    <lineage>
        <taxon>Bacteria</taxon>
        <taxon>Pseudomonadati</taxon>
        <taxon>Pseudomonadota</taxon>
        <taxon>Gammaproteobacteria</taxon>
        <taxon>Enterobacterales</taxon>
        <taxon>Enterobacteriaceae</taxon>
        <taxon>Kluyvera</taxon>
    </lineage>
</organism>
<reference evidence="1 2" key="1">
    <citation type="submission" date="2017-06" db="EMBL/GenBank/DDBJ databases">
        <title>Origin of plasmid-mediated fosfomycin resistance gene fosA3.</title>
        <authorList>
            <person name="Ito R."/>
            <person name="Pacey M.P."/>
            <person name="Doi Y."/>
        </authorList>
    </citation>
    <scope>NUCLEOTIDE SEQUENCE [LARGE SCALE GENOMIC DNA]</scope>
    <source>
        <strain evidence="1 2">YDC799</strain>
    </source>
</reference>
<protein>
    <submittedName>
        <fullName evidence="1">Uncharacterized protein</fullName>
    </submittedName>
</protein>
<dbReference type="EMBL" id="CP022114">
    <property type="protein sequence ID" value="ASG63147.1"/>
    <property type="molecule type" value="Genomic_DNA"/>
</dbReference>
<dbReference type="AlphaFoldDB" id="A0A248KHS9"/>
<sequence>MEGIESTEDYHQIESAQKCAEFIASLKKDELINMATQSRNVFANFNQRYNFKSTLRKVLKDNG</sequence>
<name>A0A248KHS9_9ENTR</name>
<evidence type="ECO:0000313" key="2">
    <source>
        <dbReference type="Proteomes" id="UP000197098"/>
    </source>
</evidence>
<accession>A0A248KHS9</accession>
<evidence type="ECO:0000313" key="1">
    <source>
        <dbReference type="EMBL" id="ASG63147.1"/>
    </source>
</evidence>
<gene>
    <name evidence="1" type="ORF">CEW81_08875</name>
</gene>